<accession>A0AC61QMW2</accession>
<dbReference type="Proteomes" id="UP000294588">
    <property type="component" value="Unassembled WGS sequence"/>
</dbReference>
<sequence>MLRFVQSYFVKSAVEPKDYPASAYPEFAVAGRSNVGKSTLINLLTGYHQLAKTSSHPGKTRLLNFFLIRWKDDEAQKEGHLQLTDLPGYGYAEVPLAEQEKWRKMINNYFDQREMLKGIIVLVDIRLAADPKDIQLLEMLKLRGIDYCVVATKADKIPKTKLNRTLQHLAKGLGLKDKDIFPVSALKKTGLEPLYNWIGAHLI</sequence>
<protein>
    <submittedName>
        <fullName evidence="1">YihA family ribosome biogenesis GTP-binding protein</fullName>
    </submittedName>
</protein>
<proteinExistence type="predicted"/>
<dbReference type="EMBL" id="SMOG01000001">
    <property type="protein sequence ID" value="TDF74614.1"/>
    <property type="molecule type" value="Genomic_DNA"/>
</dbReference>
<name>A0AC61QMW2_9BACT</name>
<keyword evidence="2" id="KW-1185">Reference proteome</keyword>
<comment type="caution">
    <text evidence="1">The sequence shown here is derived from an EMBL/GenBank/DDBJ whole genome shotgun (WGS) entry which is preliminary data.</text>
</comment>
<evidence type="ECO:0000313" key="2">
    <source>
        <dbReference type="Proteomes" id="UP000294588"/>
    </source>
</evidence>
<reference evidence="1" key="1">
    <citation type="submission" date="2019-03" db="EMBL/GenBank/DDBJ databases">
        <title>Candidatus Syntrophosphaera thermopropionivorans: a novel player in syntrophic propionate oxidation during anaerobic digestion.</title>
        <authorList>
            <person name="Dyksma S."/>
        </authorList>
    </citation>
    <scope>NUCLEOTIDE SEQUENCE</scope>
    <source>
        <strain evidence="1">W5</strain>
    </source>
</reference>
<evidence type="ECO:0000313" key="1">
    <source>
        <dbReference type="EMBL" id="TDF74614.1"/>
    </source>
</evidence>
<organism evidence="1 2">
    <name type="scientific">Candidatus Syntrophosphaera thermopropionivorans</name>
    <dbReference type="NCBI Taxonomy" id="2593015"/>
    <lineage>
        <taxon>Bacteria</taxon>
        <taxon>Pseudomonadati</taxon>
        <taxon>Candidatus Cloacimonadota</taxon>
        <taxon>Candidatus Cloacimonadia</taxon>
        <taxon>Candidatus Cloacimonadales</taxon>
        <taxon>Candidatus Cloacimonadaceae</taxon>
        <taxon>Candidatus Syntrophosphaera</taxon>
    </lineage>
</organism>
<gene>
    <name evidence="1" type="ORF">E0946_00595</name>
</gene>